<dbReference type="GO" id="GO:0099023">
    <property type="term" value="C:vesicle tethering complex"/>
    <property type="evidence" value="ECO:0007669"/>
    <property type="project" value="UniProtKB-ARBA"/>
</dbReference>
<dbReference type="OrthoDB" id="9977282at2759"/>
<evidence type="ECO:0000256" key="3">
    <source>
        <dbReference type="ARBA" id="ARBA00004603"/>
    </source>
</evidence>
<dbReference type="AlphaFoldDB" id="A0A8J4XWC1"/>
<reference evidence="7" key="1">
    <citation type="submission" date="2020-07" db="EMBL/GenBank/DDBJ databases">
        <title>The High-quality genome of the commercially important snow crab, Chionoecetes opilio.</title>
        <authorList>
            <person name="Jeong J.-H."/>
            <person name="Ryu S."/>
        </authorList>
    </citation>
    <scope>NUCLEOTIDE SEQUENCE</scope>
    <source>
        <strain evidence="7">MADBK_172401_WGS</strain>
        <tissue evidence="7">Digestive gland</tissue>
    </source>
</reference>
<feature type="domain" description="Vps16 C-terminal" evidence="6">
    <location>
        <begin position="180"/>
        <end position="307"/>
    </location>
</feature>
<comment type="subcellular location">
    <subcellularLocation>
        <location evidence="2">Cytoplasmic vesicle</location>
    </subcellularLocation>
    <subcellularLocation>
        <location evidence="1">Early endosome</location>
    </subcellularLocation>
    <subcellularLocation>
        <location evidence="3">Late endosome</location>
    </subcellularLocation>
</comment>
<dbReference type="GO" id="GO:0005769">
    <property type="term" value="C:early endosome"/>
    <property type="evidence" value="ECO:0007669"/>
    <property type="project" value="UniProtKB-SubCell"/>
</dbReference>
<dbReference type="Gene3D" id="1.10.150.780">
    <property type="entry name" value="Vps16, C-terminal region"/>
    <property type="match status" value="1"/>
</dbReference>
<protein>
    <submittedName>
        <fullName evidence="7">Spermatogenesis-defective protein 39</fullName>
    </submittedName>
</protein>
<dbReference type="EMBL" id="JACEEZ010024460">
    <property type="protein sequence ID" value="KAG0710180.1"/>
    <property type="molecule type" value="Genomic_DNA"/>
</dbReference>
<dbReference type="InterPro" id="IPR006925">
    <property type="entry name" value="Vps16_C"/>
</dbReference>
<evidence type="ECO:0000256" key="5">
    <source>
        <dbReference type="ARBA" id="ARBA00023329"/>
    </source>
</evidence>
<dbReference type="Proteomes" id="UP000770661">
    <property type="component" value="Unassembled WGS sequence"/>
</dbReference>
<dbReference type="GO" id="GO:0005770">
    <property type="term" value="C:late endosome"/>
    <property type="evidence" value="ECO:0007669"/>
    <property type="project" value="UniProtKB-SubCell"/>
</dbReference>
<proteinExistence type="predicted"/>
<dbReference type="GO" id="GO:0006886">
    <property type="term" value="P:intracellular protein transport"/>
    <property type="evidence" value="ECO:0007669"/>
    <property type="project" value="InterPro"/>
</dbReference>
<organism evidence="7 8">
    <name type="scientific">Chionoecetes opilio</name>
    <name type="common">Atlantic snow crab</name>
    <name type="synonym">Cancer opilio</name>
    <dbReference type="NCBI Taxonomy" id="41210"/>
    <lineage>
        <taxon>Eukaryota</taxon>
        <taxon>Metazoa</taxon>
        <taxon>Ecdysozoa</taxon>
        <taxon>Arthropoda</taxon>
        <taxon>Crustacea</taxon>
        <taxon>Multicrustacea</taxon>
        <taxon>Malacostraca</taxon>
        <taxon>Eumalacostraca</taxon>
        <taxon>Eucarida</taxon>
        <taxon>Decapoda</taxon>
        <taxon>Pleocyemata</taxon>
        <taxon>Brachyura</taxon>
        <taxon>Eubrachyura</taxon>
        <taxon>Majoidea</taxon>
        <taxon>Majidae</taxon>
        <taxon>Chionoecetes</taxon>
    </lineage>
</organism>
<keyword evidence="5" id="KW-0968">Cytoplasmic vesicle</keyword>
<dbReference type="InterPro" id="IPR040057">
    <property type="entry name" value="Spe-39"/>
</dbReference>
<evidence type="ECO:0000256" key="2">
    <source>
        <dbReference type="ARBA" id="ARBA00004541"/>
    </source>
</evidence>
<name>A0A8J4XWC1_CHIOP</name>
<dbReference type="Pfam" id="PF04840">
    <property type="entry name" value="Vps16_C"/>
    <property type="match status" value="1"/>
</dbReference>
<evidence type="ECO:0000259" key="6">
    <source>
        <dbReference type="Pfam" id="PF04840"/>
    </source>
</evidence>
<evidence type="ECO:0000313" key="8">
    <source>
        <dbReference type="Proteomes" id="UP000770661"/>
    </source>
</evidence>
<evidence type="ECO:0000313" key="7">
    <source>
        <dbReference type="EMBL" id="KAG0710180.1"/>
    </source>
</evidence>
<evidence type="ECO:0000256" key="4">
    <source>
        <dbReference type="ARBA" id="ARBA00022753"/>
    </source>
</evidence>
<dbReference type="PANTHER" id="PTHR13364:SF6">
    <property type="entry name" value="SPERMATOGENESIS-DEFECTIVE PROTEIN 39 HOMOLOG"/>
    <property type="match status" value="1"/>
</dbReference>
<gene>
    <name evidence="7" type="primary">vipas39_1</name>
    <name evidence="7" type="ORF">GWK47_023341</name>
</gene>
<sequence>MSRAENEAYWGSTDTAPSTLDNFFDEDCELTWTGSQAEFRKSREARTSTDGSNSSASIVDNITVHSVNDWNYVEVGSGRSGMSRSSSSQAVAGVGKAIGDKLDSWKPPSVSIKWNSSQGQGSVSCVPCAAKDTEIIQLKKRLENSYSRYNLTLPPDDTVKRILLGQPYSLESYRSLEDKLALLDTALATMDASAIMATVLHLKNTVKKTIFITEMQARPLACNLYINYLRKRHKYSEAIDFSGSLGKPEDAAILSYELALTSKTPEAKIKTMEKSLDPYFTHPSLAFEAKMVKDHIKLLERQMAIDDMDSKNNVNPMLLKYPRAANVVEKSLLTTLFYCCMYHWEAAENHVGSPMALRKTHDITDRQLMWTVLRGRARVNHWPLPLN</sequence>
<evidence type="ECO:0000256" key="1">
    <source>
        <dbReference type="ARBA" id="ARBA00004412"/>
    </source>
</evidence>
<keyword evidence="4" id="KW-0967">Endosome</keyword>
<dbReference type="PANTHER" id="PTHR13364">
    <property type="entry name" value="DEFECTIVE SPERMATOGENESIS PROTEIN 39"/>
    <property type="match status" value="1"/>
</dbReference>
<dbReference type="InterPro" id="IPR038132">
    <property type="entry name" value="Vps16_C_sf"/>
</dbReference>
<dbReference type="GO" id="GO:0007034">
    <property type="term" value="P:vacuolar transport"/>
    <property type="evidence" value="ECO:0007669"/>
    <property type="project" value="TreeGrafter"/>
</dbReference>
<comment type="caution">
    <text evidence="7">The sequence shown here is derived from an EMBL/GenBank/DDBJ whole genome shotgun (WGS) entry which is preliminary data.</text>
</comment>
<accession>A0A8J4XWC1</accession>
<keyword evidence="8" id="KW-1185">Reference proteome</keyword>